<feature type="transmembrane region" description="Helical" evidence="1">
    <location>
        <begin position="6"/>
        <end position="25"/>
    </location>
</feature>
<evidence type="ECO:0000313" key="3">
    <source>
        <dbReference type="Proteomes" id="UP001597112"/>
    </source>
</evidence>
<evidence type="ECO:0000256" key="1">
    <source>
        <dbReference type="SAM" id="Phobius"/>
    </source>
</evidence>
<keyword evidence="1" id="KW-0472">Membrane</keyword>
<gene>
    <name evidence="2" type="ORF">ACFQ21_11950</name>
</gene>
<feature type="transmembrane region" description="Helical" evidence="1">
    <location>
        <begin position="64"/>
        <end position="90"/>
    </location>
</feature>
<feature type="transmembrane region" description="Helical" evidence="1">
    <location>
        <begin position="111"/>
        <end position="138"/>
    </location>
</feature>
<dbReference type="EMBL" id="JBHTKA010000003">
    <property type="protein sequence ID" value="MFD1000025.1"/>
    <property type="molecule type" value="Genomic_DNA"/>
</dbReference>
<feature type="transmembrane region" description="Helical" evidence="1">
    <location>
        <begin position="150"/>
        <end position="173"/>
    </location>
</feature>
<feature type="transmembrane region" description="Helical" evidence="1">
    <location>
        <begin position="185"/>
        <end position="207"/>
    </location>
</feature>
<name>A0ABW3K1Z8_9BACT</name>
<keyword evidence="1" id="KW-0812">Transmembrane</keyword>
<accession>A0ABW3K1Z8</accession>
<reference evidence="3" key="1">
    <citation type="journal article" date="2019" name="Int. J. Syst. Evol. Microbiol.">
        <title>The Global Catalogue of Microorganisms (GCM) 10K type strain sequencing project: providing services to taxonomists for standard genome sequencing and annotation.</title>
        <authorList>
            <consortium name="The Broad Institute Genomics Platform"/>
            <consortium name="The Broad Institute Genome Sequencing Center for Infectious Disease"/>
            <person name="Wu L."/>
            <person name="Ma J."/>
        </authorList>
    </citation>
    <scope>NUCLEOTIDE SEQUENCE [LARGE SCALE GENOMIC DNA]</scope>
    <source>
        <strain evidence="3">CCUG 58938</strain>
    </source>
</reference>
<proteinExistence type="predicted"/>
<protein>
    <submittedName>
        <fullName evidence="2">Uncharacterized protein</fullName>
    </submittedName>
</protein>
<keyword evidence="1" id="KW-1133">Transmembrane helix</keyword>
<dbReference type="Proteomes" id="UP001597112">
    <property type="component" value="Unassembled WGS sequence"/>
</dbReference>
<comment type="caution">
    <text evidence="2">The sequence shown here is derived from an EMBL/GenBank/DDBJ whole genome shotgun (WGS) entry which is preliminary data.</text>
</comment>
<feature type="transmembrane region" description="Helical" evidence="1">
    <location>
        <begin position="227"/>
        <end position="246"/>
    </location>
</feature>
<feature type="transmembrane region" description="Helical" evidence="1">
    <location>
        <begin position="37"/>
        <end position="58"/>
    </location>
</feature>
<keyword evidence="3" id="KW-1185">Reference proteome</keyword>
<sequence>MSEILIFIAFIIIYILYVWTTYIIMTKYLNRLDKDRFIDNELMVVVPNLFLFAFLFTIGRFFNLYIVLISILFSNIGMLVAFIIWGFLGSPKVPYKAVGGWAGYDFGIKNIAVSIIFQVLSALWLIAYPVVIGIHYFHAASIEEIRLFNLQAATAFILGAYILTLPIINSILSSRFIDEDSRARFLVAQFAGLIPNALFISLLFWTLKPVNSTELSLGNISVSFNPVLFTILMVFFIVFFLLPYFIGTQQAKKLRSEYATLKNQILDNVIEAIDLPTAEAITTRVERAENFISAKYQQLAANDKGVEQGVRYDDPNAVRNISSQEEFIYNCYTLARPFDTRFIYYDFLNDTYQKVVELKNRIANETNAATVKEVLGTYSAYFARRKKELNEHHDKHGDKSPVLWLGIVAIASPIVSQLVTEFGKYIITFLKGTSPS</sequence>
<evidence type="ECO:0000313" key="2">
    <source>
        <dbReference type="EMBL" id="MFD1000025.1"/>
    </source>
</evidence>
<dbReference type="RefSeq" id="WP_377579269.1">
    <property type="nucleotide sequence ID" value="NZ_JBHTKA010000003.1"/>
</dbReference>
<organism evidence="2 3">
    <name type="scientific">Ohtaekwangia kribbensis</name>
    <dbReference type="NCBI Taxonomy" id="688913"/>
    <lineage>
        <taxon>Bacteria</taxon>
        <taxon>Pseudomonadati</taxon>
        <taxon>Bacteroidota</taxon>
        <taxon>Cytophagia</taxon>
        <taxon>Cytophagales</taxon>
        <taxon>Fulvivirgaceae</taxon>
        <taxon>Ohtaekwangia</taxon>
    </lineage>
</organism>